<evidence type="ECO:0000256" key="1">
    <source>
        <dbReference type="ARBA" id="ARBA00023015"/>
    </source>
</evidence>
<dbReference type="SMART" id="SM00419">
    <property type="entry name" value="HTH_CRP"/>
    <property type="match status" value="1"/>
</dbReference>
<dbReference type="Pfam" id="PF00027">
    <property type="entry name" value="cNMP_binding"/>
    <property type="match status" value="1"/>
</dbReference>
<accession>A0A1F7IPY1</accession>
<dbReference type="InterPro" id="IPR036390">
    <property type="entry name" value="WH_DNA-bd_sf"/>
</dbReference>
<gene>
    <name evidence="5" type="ORF">A3B40_02615</name>
</gene>
<evidence type="ECO:0000256" key="3">
    <source>
        <dbReference type="ARBA" id="ARBA00023163"/>
    </source>
</evidence>
<dbReference type="SUPFAM" id="SSF46785">
    <property type="entry name" value="Winged helix' DNA-binding domain"/>
    <property type="match status" value="1"/>
</dbReference>
<dbReference type="GO" id="GO:0003700">
    <property type="term" value="F:DNA-binding transcription factor activity"/>
    <property type="evidence" value="ECO:0007669"/>
    <property type="project" value="TreeGrafter"/>
</dbReference>
<organism evidence="5 6">
    <name type="scientific">Candidatus Roizmanbacteria bacterium RIFCSPLOWO2_01_FULL_37_16</name>
    <dbReference type="NCBI Taxonomy" id="1802058"/>
    <lineage>
        <taxon>Bacteria</taxon>
        <taxon>Candidatus Roizmaniibacteriota</taxon>
    </lineage>
</organism>
<dbReference type="GO" id="GO:0003677">
    <property type="term" value="F:DNA binding"/>
    <property type="evidence" value="ECO:0007669"/>
    <property type="project" value="UniProtKB-KW"/>
</dbReference>
<dbReference type="Gene3D" id="2.60.120.10">
    <property type="entry name" value="Jelly Rolls"/>
    <property type="match status" value="1"/>
</dbReference>
<evidence type="ECO:0000313" key="5">
    <source>
        <dbReference type="EMBL" id="OGK45426.1"/>
    </source>
</evidence>
<sequence>MDGKIRKKMDSFFLKFPQLKLQKGETIIEGDRDLSKAFYLKNGYVRAYTFSPQGVEITLHVFAPGSYFPMMDTLAEIENRYYYDALTPVELYSAPKEKVLKFLKQEPEVVLDLARRLLLGLDKLLMRLEYLAYGSAHARVTSSLLFLARHFSKEKNQEAQIQYLFTHKDIASFAGISRETASREVEKLVKKGLISYKKHLIRIKDITLLKKQAIL</sequence>
<dbReference type="GO" id="GO:0005829">
    <property type="term" value="C:cytosol"/>
    <property type="evidence" value="ECO:0007669"/>
    <property type="project" value="TreeGrafter"/>
</dbReference>
<dbReference type="Pfam" id="PF13545">
    <property type="entry name" value="HTH_Crp_2"/>
    <property type="match status" value="1"/>
</dbReference>
<dbReference type="InterPro" id="IPR014710">
    <property type="entry name" value="RmlC-like_jellyroll"/>
</dbReference>
<evidence type="ECO:0000313" key="6">
    <source>
        <dbReference type="Proteomes" id="UP000178040"/>
    </source>
</evidence>
<keyword evidence="2" id="KW-0238">DNA-binding</keyword>
<dbReference type="EMBL" id="MGAI01000008">
    <property type="protein sequence ID" value="OGK45426.1"/>
    <property type="molecule type" value="Genomic_DNA"/>
</dbReference>
<evidence type="ECO:0000256" key="2">
    <source>
        <dbReference type="ARBA" id="ARBA00023125"/>
    </source>
</evidence>
<reference evidence="5 6" key="1">
    <citation type="journal article" date="2016" name="Nat. Commun.">
        <title>Thousands of microbial genomes shed light on interconnected biogeochemical processes in an aquifer system.</title>
        <authorList>
            <person name="Anantharaman K."/>
            <person name="Brown C.T."/>
            <person name="Hug L.A."/>
            <person name="Sharon I."/>
            <person name="Castelle C.J."/>
            <person name="Probst A.J."/>
            <person name="Thomas B.C."/>
            <person name="Singh A."/>
            <person name="Wilkins M.J."/>
            <person name="Karaoz U."/>
            <person name="Brodie E.L."/>
            <person name="Williams K.H."/>
            <person name="Hubbard S.S."/>
            <person name="Banfield J.F."/>
        </authorList>
    </citation>
    <scope>NUCLEOTIDE SEQUENCE [LARGE SCALE GENOMIC DNA]</scope>
</reference>
<feature type="domain" description="HTH crp-type" evidence="4">
    <location>
        <begin position="134"/>
        <end position="207"/>
    </location>
</feature>
<keyword evidence="1" id="KW-0805">Transcription regulation</keyword>
<dbReference type="InterPro" id="IPR012318">
    <property type="entry name" value="HTH_CRP"/>
</dbReference>
<dbReference type="PANTHER" id="PTHR24567:SF26">
    <property type="entry name" value="REGULATORY PROTEIN YEIL"/>
    <property type="match status" value="1"/>
</dbReference>
<dbReference type="CDD" id="cd00038">
    <property type="entry name" value="CAP_ED"/>
    <property type="match status" value="1"/>
</dbReference>
<dbReference type="PANTHER" id="PTHR24567">
    <property type="entry name" value="CRP FAMILY TRANSCRIPTIONAL REGULATORY PROTEIN"/>
    <property type="match status" value="1"/>
</dbReference>
<evidence type="ECO:0000259" key="4">
    <source>
        <dbReference type="PROSITE" id="PS51063"/>
    </source>
</evidence>
<protein>
    <recommendedName>
        <fullName evidence="4">HTH crp-type domain-containing protein</fullName>
    </recommendedName>
</protein>
<dbReference type="InterPro" id="IPR018490">
    <property type="entry name" value="cNMP-bd_dom_sf"/>
</dbReference>
<dbReference type="AlphaFoldDB" id="A0A1F7IPY1"/>
<dbReference type="InterPro" id="IPR050397">
    <property type="entry name" value="Env_Response_Regulators"/>
</dbReference>
<dbReference type="Proteomes" id="UP000178040">
    <property type="component" value="Unassembled WGS sequence"/>
</dbReference>
<proteinExistence type="predicted"/>
<dbReference type="SUPFAM" id="SSF51206">
    <property type="entry name" value="cAMP-binding domain-like"/>
    <property type="match status" value="1"/>
</dbReference>
<name>A0A1F7IPY1_9BACT</name>
<keyword evidence="3" id="KW-0804">Transcription</keyword>
<comment type="caution">
    <text evidence="5">The sequence shown here is derived from an EMBL/GenBank/DDBJ whole genome shotgun (WGS) entry which is preliminary data.</text>
</comment>
<dbReference type="InterPro" id="IPR000595">
    <property type="entry name" value="cNMP-bd_dom"/>
</dbReference>
<dbReference type="PROSITE" id="PS51063">
    <property type="entry name" value="HTH_CRP_2"/>
    <property type="match status" value="1"/>
</dbReference>